<keyword evidence="3" id="KW-1185">Reference proteome</keyword>
<comment type="caution">
    <text evidence="2">The sequence shown here is derived from an EMBL/GenBank/DDBJ whole genome shotgun (WGS) entry which is preliminary data.</text>
</comment>
<sequence length="300" mass="33737">MPALRFLLLLLLWRPVAGQPPPPDTVARRLQRLGYFLVSASKNGPPFTAYKLNAAGSISVYPTMPVYYLDGAGRPLPGGPYQYGSGDFQNGQAIVHRDDREGVINQQGTVVIALRYASLRRIRHPQRWLAARAQQGWGLIDSVGQEIIPPRYEDLDRYSEGRLAARREGKWGFLDLAGREVIPPLYQAVHREFRNGFVLVQQPGLAVLTGYGFINRHGQAITPFAYEIPFCAIGHFRSLTSFYQFNRGFAIVGDDACRKGVVDSTGRLVLPIRFSHITRTDSTLVGHYRRNKTVVYRIPR</sequence>
<accession>A0A328BDU8</accession>
<dbReference type="EMBL" id="QHKM01000005">
    <property type="protein sequence ID" value="RAK65117.1"/>
    <property type="molecule type" value="Genomic_DNA"/>
</dbReference>
<dbReference type="Pfam" id="PF14903">
    <property type="entry name" value="WG_beta_rep"/>
    <property type="match status" value="2"/>
</dbReference>
<name>A0A328BDU8_9BACT</name>
<keyword evidence="1" id="KW-0732">Signal</keyword>
<dbReference type="OrthoDB" id="2485468at2"/>
<reference evidence="3" key="1">
    <citation type="submission" date="2018-05" db="EMBL/GenBank/DDBJ databases">
        <authorList>
            <person name="Nie L."/>
        </authorList>
    </citation>
    <scope>NUCLEOTIDE SEQUENCE [LARGE SCALE GENOMIC DNA]</scope>
    <source>
        <strain evidence="3">NL</strain>
    </source>
</reference>
<dbReference type="RefSeq" id="WP_111479202.1">
    <property type="nucleotide sequence ID" value="NZ_QHKM01000005.1"/>
</dbReference>
<dbReference type="Proteomes" id="UP000248553">
    <property type="component" value="Unassembled WGS sequence"/>
</dbReference>
<dbReference type="AlphaFoldDB" id="A0A328BDU8"/>
<dbReference type="PANTHER" id="PTHR37841">
    <property type="entry name" value="GLR2918 PROTEIN"/>
    <property type="match status" value="1"/>
</dbReference>
<evidence type="ECO:0000256" key="1">
    <source>
        <dbReference type="SAM" id="SignalP"/>
    </source>
</evidence>
<evidence type="ECO:0000313" key="2">
    <source>
        <dbReference type="EMBL" id="RAK65117.1"/>
    </source>
</evidence>
<evidence type="ECO:0008006" key="4">
    <source>
        <dbReference type="Google" id="ProtNLM"/>
    </source>
</evidence>
<feature type="signal peptide" evidence="1">
    <location>
        <begin position="1"/>
        <end position="18"/>
    </location>
</feature>
<gene>
    <name evidence="2" type="ORF">DLM85_16375</name>
</gene>
<evidence type="ECO:0000313" key="3">
    <source>
        <dbReference type="Proteomes" id="UP000248553"/>
    </source>
</evidence>
<dbReference type="InterPro" id="IPR032774">
    <property type="entry name" value="WG_beta_rep"/>
</dbReference>
<organism evidence="2 3">
    <name type="scientific">Hymenobacter edaphi</name>
    <dbReference type="NCBI Taxonomy" id="2211146"/>
    <lineage>
        <taxon>Bacteria</taxon>
        <taxon>Pseudomonadati</taxon>
        <taxon>Bacteroidota</taxon>
        <taxon>Cytophagia</taxon>
        <taxon>Cytophagales</taxon>
        <taxon>Hymenobacteraceae</taxon>
        <taxon>Hymenobacter</taxon>
    </lineage>
</organism>
<proteinExistence type="predicted"/>
<feature type="chain" id="PRO_5016252935" description="WG repeat-containing protein" evidence="1">
    <location>
        <begin position="19"/>
        <end position="300"/>
    </location>
</feature>
<protein>
    <recommendedName>
        <fullName evidence="4">WG repeat-containing protein</fullName>
    </recommendedName>
</protein>
<dbReference type="PANTHER" id="PTHR37841:SF1">
    <property type="entry name" value="DUF3298 DOMAIN-CONTAINING PROTEIN"/>
    <property type="match status" value="1"/>
</dbReference>